<dbReference type="Proteomes" id="UP000267623">
    <property type="component" value="Unassembled WGS sequence"/>
</dbReference>
<proteinExistence type="predicted"/>
<dbReference type="EMBL" id="RJTU01000011">
    <property type="protein sequence ID" value="ROI14814.1"/>
    <property type="molecule type" value="Genomic_DNA"/>
</dbReference>
<name>A0A3N0XBR5_9FLAO</name>
<comment type="caution">
    <text evidence="1">The sequence shown here is derived from an EMBL/GenBank/DDBJ whole genome shotgun (WGS) entry which is preliminary data.</text>
</comment>
<reference evidence="2" key="1">
    <citation type="submission" date="2018-11" db="EMBL/GenBank/DDBJ databases">
        <title>Proposal to divide the Flavobacteriaceae and reorganize its genera based on Amino Acid Identity values calculated from whole genome sequences.</title>
        <authorList>
            <person name="Nicholson A.C."/>
            <person name="Gulvik C.A."/>
            <person name="Whitney A.M."/>
            <person name="Humrighouse B.W."/>
            <person name="Bell M."/>
            <person name="Holmes B."/>
            <person name="Steigerwalt A."/>
            <person name="Villarma A."/>
            <person name="Sheth M."/>
            <person name="Batra D."/>
            <person name="Pryor J."/>
            <person name="Bernardet J.-F."/>
            <person name="Hugo C."/>
            <person name="Kampfer P."/>
            <person name="Newman J."/>
            <person name="Mcquiston J."/>
        </authorList>
    </citation>
    <scope>NUCLEOTIDE SEQUENCE [LARGE SCALE GENOMIC DNA]</scope>
    <source>
        <strain evidence="2">DSM 22165</strain>
    </source>
</reference>
<gene>
    <name evidence="1" type="ORF">EGH73_01215</name>
</gene>
<dbReference type="AlphaFoldDB" id="A0A3N0XBR5"/>
<accession>A0A3N0XBR5</accession>
<organism evidence="1 2">
    <name type="scientific">Epilithonimonas hominis</name>
    <dbReference type="NCBI Taxonomy" id="420404"/>
    <lineage>
        <taxon>Bacteria</taxon>
        <taxon>Pseudomonadati</taxon>
        <taxon>Bacteroidota</taxon>
        <taxon>Flavobacteriia</taxon>
        <taxon>Flavobacteriales</taxon>
        <taxon>Weeksellaceae</taxon>
        <taxon>Chryseobacterium group</taxon>
        <taxon>Epilithonimonas</taxon>
    </lineage>
</organism>
<evidence type="ECO:0000313" key="1">
    <source>
        <dbReference type="EMBL" id="ROI14814.1"/>
    </source>
</evidence>
<protein>
    <submittedName>
        <fullName evidence="1">Uncharacterized protein</fullName>
    </submittedName>
</protein>
<evidence type="ECO:0000313" key="2">
    <source>
        <dbReference type="Proteomes" id="UP000267623"/>
    </source>
</evidence>
<sequence length="193" mass="22251">MTTKQKIEDCFYNAKISELPVLIDSLIVEVGVEEASEIYATLLLQKFTHFSADTCAKLMEIAIRTNMQIALVKFPVNPFFRLAIFKGSVDLYECYIEEFIQPLLAKNTDEEKNFDIYLDLQTIALKIADDCHNNYHRVIKGLNYNGAFRSDRSGILSINEEDFEIMNALCENYNSIIGRRDILQDLEKKMNEV</sequence>
<dbReference type="RefSeq" id="WP_123280318.1">
    <property type="nucleotide sequence ID" value="NZ_RJTU01000011.1"/>
</dbReference>